<evidence type="ECO:0000313" key="2">
    <source>
        <dbReference type="EMBL" id="KAK9819269.1"/>
    </source>
</evidence>
<gene>
    <name evidence="2" type="ORF">WJX81_002184</name>
</gene>
<dbReference type="AlphaFoldDB" id="A0AAW1QD12"/>
<dbReference type="EMBL" id="JALJOU010000123">
    <property type="protein sequence ID" value="KAK9819269.1"/>
    <property type="molecule type" value="Genomic_DNA"/>
</dbReference>
<sequence>MPLRRATLTGTAMTPLRLADRLPAVAGRDAAGAAAGNASTDLKEVLAEMSGGAVPTKVISTGHSLGGGLASLAGVWAALQWPAADVRVVALGSPMVGNQAWVDAFRAVVGRSYRVVNRRDIVPSLPPFEDYAHLPFPLWIQDNGTLVADDRPRRQVQDNTWNDHTCSLYKDAVFNVTAVARPGPAAAASAR</sequence>
<protein>
    <recommendedName>
        <fullName evidence="1">Fungal lipase-type domain-containing protein</fullName>
    </recommendedName>
</protein>
<reference evidence="2 3" key="1">
    <citation type="journal article" date="2024" name="Nat. Commun.">
        <title>Phylogenomics reveals the evolutionary origins of lichenization in chlorophyte algae.</title>
        <authorList>
            <person name="Puginier C."/>
            <person name="Libourel C."/>
            <person name="Otte J."/>
            <person name="Skaloud P."/>
            <person name="Haon M."/>
            <person name="Grisel S."/>
            <person name="Petersen M."/>
            <person name="Berrin J.G."/>
            <person name="Delaux P.M."/>
            <person name="Dal Grande F."/>
            <person name="Keller J."/>
        </authorList>
    </citation>
    <scope>NUCLEOTIDE SEQUENCE [LARGE SCALE GENOMIC DNA]</scope>
    <source>
        <strain evidence="2 3">SAG 245.80</strain>
    </source>
</reference>
<proteinExistence type="predicted"/>
<evidence type="ECO:0000259" key="1">
    <source>
        <dbReference type="Pfam" id="PF01764"/>
    </source>
</evidence>
<dbReference type="Proteomes" id="UP001445335">
    <property type="component" value="Unassembled WGS sequence"/>
</dbReference>
<accession>A0AAW1QD12</accession>
<name>A0AAW1QD12_9CHLO</name>
<dbReference type="GO" id="GO:0006629">
    <property type="term" value="P:lipid metabolic process"/>
    <property type="evidence" value="ECO:0007669"/>
    <property type="project" value="InterPro"/>
</dbReference>
<keyword evidence="3" id="KW-1185">Reference proteome</keyword>
<dbReference type="SUPFAM" id="SSF53474">
    <property type="entry name" value="alpha/beta-Hydrolases"/>
    <property type="match status" value="1"/>
</dbReference>
<dbReference type="Pfam" id="PF01764">
    <property type="entry name" value="Lipase_3"/>
    <property type="match status" value="1"/>
</dbReference>
<dbReference type="InterPro" id="IPR002921">
    <property type="entry name" value="Fungal_lipase-type"/>
</dbReference>
<evidence type="ECO:0000313" key="3">
    <source>
        <dbReference type="Proteomes" id="UP001445335"/>
    </source>
</evidence>
<dbReference type="InterPro" id="IPR029058">
    <property type="entry name" value="AB_hydrolase_fold"/>
</dbReference>
<comment type="caution">
    <text evidence="2">The sequence shown here is derived from an EMBL/GenBank/DDBJ whole genome shotgun (WGS) entry which is preliminary data.</text>
</comment>
<organism evidence="2 3">
    <name type="scientific">Elliptochloris bilobata</name>
    <dbReference type="NCBI Taxonomy" id="381761"/>
    <lineage>
        <taxon>Eukaryota</taxon>
        <taxon>Viridiplantae</taxon>
        <taxon>Chlorophyta</taxon>
        <taxon>core chlorophytes</taxon>
        <taxon>Trebouxiophyceae</taxon>
        <taxon>Trebouxiophyceae incertae sedis</taxon>
        <taxon>Elliptochloris clade</taxon>
        <taxon>Elliptochloris</taxon>
    </lineage>
</organism>
<dbReference type="CDD" id="cd00519">
    <property type="entry name" value="Lipase_3"/>
    <property type="match status" value="1"/>
</dbReference>
<dbReference type="PANTHER" id="PTHR45856:SF24">
    <property type="entry name" value="FUNGAL LIPASE-LIKE DOMAIN-CONTAINING PROTEIN"/>
    <property type="match status" value="1"/>
</dbReference>
<feature type="domain" description="Fungal lipase-type" evidence="1">
    <location>
        <begin position="34"/>
        <end position="128"/>
    </location>
</feature>
<dbReference type="InterPro" id="IPR051218">
    <property type="entry name" value="Sec_MonoDiacylglyc_Lipase"/>
</dbReference>
<dbReference type="PANTHER" id="PTHR45856">
    <property type="entry name" value="ALPHA/BETA-HYDROLASES SUPERFAMILY PROTEIN"/>
    <property type="match status" value="1"/>
</dbReference>
<dbReference type="Gene3D" id="3.40.50.1820">
    <property type="entry name" value="alpha/beta hydrolase"/>
    <property type="match status" value="1"/>
</dbReference>